<feature type="compositionally biased region" description="Low complexity" evidence="1">
    <location>
        <begin position="61"/>
        <end position="81"/>
    </location>
</feature>
<feature type="region of interest" description="Disordered" evidence="1">
    <location>
        <begin position="1"/>
        <end position="28"/>
    </location>
</feature>
<feature type="compositionally biased region" description="Low complexity" evidence="1">
    <location>
        <begin position="114"/>
        <end position="151"/>
    </location>
</feature>
<proteinExistence type="predicted"/>
<feature type="region of interest" description="Disordered" evidence="1">
    <location>
        <begin position="61"/>
        <end position="158"/>
    </location>
</feature>
<feature type="compositionally biased region" description="Polar residues" evidence="1">
    <location>
        <begin position="103"/>
        <end position="113"/>
    </location>
</feature>
<evidence type="ECO:0000313" key="2">
    <source>
        <dbReference type="EMBL" id="BBY66059.1"/>
    </source>
</evidence>
<name>A0A7I7TC77_9MYCO</name>
<dbReference type="KEGG" id="mhev:MHEL_43020"/>
<organism evidence="2 3">
    <name type="scientific">Mycolicibacterium helvum</name>
    <dbReference type="NCBI Taxonomy" id="1534349"/>
    <lineage>
        <taxon>Bacteria</taxon>
        <taxon>Bacillati</taxon>
        <taxon>Actinomycetota</taxon>
        <taxon>Actinomycetes</taxon>
        <taxon>Mycobacteriales</taxon>
        <taxon>Mycobacteriaceae</taxon>
        <taxon>Mycolicibacterium</taxon>
    </lineage>
</organism>
<evidence type="ECO:0000256" key="1">
    <source>
        <dbReference type="SAM" id="MobiDB-lite"/>
    </source>
</evidence>
<sequence>MRSQGSGLEVGVGHSGRRNGSAANRGKDRPLPVVRWLQLGTVATGIGMALLAAPGVATADVSAGSAAPSSSHSAPVANSSARNTTSVDRYAGTAGTGRHGASNGATATKTSSPAAQVSGARAKSAAAGNSRAATGRVAATPVASAVPPTATDTGPLTASAERIGGSQALQSISNELQQFLASAANRLSDLPSNPVTEFLQGTLYLVRRTLFPASVGVITSPIKVPLYFQTIDNSGTQKLGIYVSLGYGAPPQLFEFDTGAGGFYAAYASDDPSVSPWWGANISTSTQQVQDKFDSGLDYTGYAATGTVSLYSIGSSTPLVTSGQVVVGQMNSITDSKTGDVLWTPNGLPTPSSPAPIDNAFYGDFGMAPTFQANGIDQVIAQLTFGWGVKPGYLVHVDPDTGEAWMQIGLTNNNIANSQGMYFPMNRDEKAGGSTFNNSHLQFYALQLFNAAINIIDRNGTLIINDPNVGITPDTGANTTLHNTNLSPHPDKYDSIVNWDDSTDTKGKLKTDMLFWLNGTTTGQTPVRYFQFVTTDKLNAGDVKVQDPTADEVVDTTALYYLNTGISLFYAYDVVYYLGTTAGNGTLGLIPQSSR</sequence>
<gene>
    <name evidence="2" type="ORF">MHEL_43020</name>
</gene>
<reference evidence="2 3" key="1">
    <citation type="journal article" date="2019" name="Emerg. Microbes Infect.">
        <title>Comprehensive subspecies identification of 175 nontuberculous mycobacteria species based on 7547 genomic profiles.</title>
        <authorList>
            <person name="Matsumoto Y."/>
            <person name="Kinjo T."/>
            <person name="Motooka D."/>
            <person name="Nabeya D."/>
            <person name="Jung N."/>
            <person name="Uechi K."/>
            <person name="Horii T."/>
            <person name="Iida T."/>
            <person name="Fujita J."/>
            <person name="Nakamura S."/>
        </authorList>
    </citation>
    <scope>NUCLEOTIDE SEQUENCE [LARGE SCALE GENOMIC DNA]</scope>
    <source>
        <strain evidence="2 3">JCM 30396</strain>
    </source>
</reference>
<dbReference type="EMBL" id="AP022596">
    <property type="protein sequence ID" value="BBY66059.1"/>
    <property type="molecule type" value="Genomic_DNA"/>
</dbReference>
<keyword evidence="3" id="KW-1185">Reference proteome</keyword>
<protein>
    <submittedName>
        <fullName evidence="2">Uncharacterized protein</fullName>
    </submittedName>
</protein>
<dbReference type="Proteomes" id="UP000467148">
    <property type="component" value="Chromosome"/>
</dbReference>
<dbReference type="AlphaFoldDB" id="A0A7I7TC77"/>
<evidence type="ECO:0000313" key="3">
    <source>
        <dbReference type="Proteomes" id="UP000467148"/>
    </source>
</evidence>
<accession>A0A7I7TC77</accession>